<reference evidence="1" key="1">
    <citation type="journal article" date="2015" name="Nature">
        <title>Complex archaea that bridge the gap between prokaryotes and eukaryotes.</title>
        <authorList>
            <person name="Spang A."/>
            <person name="Saw J.H."/>
            <person name="Jorgensen S.L."/>
            <person name="Zaremba-Niedzwiedzka K."/>
            <person name="Martijn J."/>
            <person name="Lind A.E."/>
            <person name="van Eijk R."/>
            <person name="Schleper C."/>
            <person name="Guy L."/>
            <person name="Ettema T.J."/>
        </authorList>
    </citation>
    <scope>NUCLEOTIDE SEQUENCE</scope>
</reference>
<comment type="caution">
    <text evidence="1">The sequence shown here is derived from an EMBL/GenBank/DDBJ whole genome shotgun (WGS) entry which is preliminary data.</text>
</comment>
<name>A0A0F9M3V8_9ZZZZ</name>
<dbReference type="EMBL" id="LAZR01005382">
    <property type="protein sequence ID" value="KKN00389.1"/>
    <property type="molecule type" value="Genomic_DNA"/>
</dbReference>
<proteinExistence type="predicted"/>
<dbReference type="AlphaFoldDB" id="A0A0F9M3V8"/>
<protein>
    <submittedName>
        <fullName evidence="1">Uncharacterized protein</fullName>
    </submittedName>
</protein>
<evidence type="ECO:0000313" key="1">
    <source>
        <dbReference type="EMBL" id="KKN00389.1"/>
    </source>
</evidence>
<gene>
    <name evidence="1" type="ORF">LCGC14_1138310</name>
</gene>
<sequence length="71" mass="8614">MKILIIEFKTLGIFLTLSYEIDEGDHDREEEVWIGEEWDLRWSYFIISMKQAHELSVKLEQMIDKFGLEYN</sequence>
<organism evidence="1">
    <name type="scientific">marine sediment metagenome</name>
    <dbReference type="NCBI Taxonomy" id="412755"/>
    <lineage>
        <taxon>unclassified sequences</taxon>
        <taxon>metagenomes</taxon>
        <taxon>ecological metagenomes</taxon>
    </lineage>
</organism>
<accession>A0A0F9M3V8</accession>